<feature type="compositionally biased region" description="Polar residues" evidence="1">
    <location>
        <begin position="42"/>
        <end position="56"/>
    </location>
</feature>
<sequence length="545" mass="61958">MEVATYKKDGSNRHIKGCERATESLKFEIRGLNARHRGRMAEQNNSANEPSSSGNVRLTEEDREIEQAFPGSILGDSTGTPSACFHNSANNVRAQHSNFSSSSSIANDSVHSSSQPFESLPPRTQPYNRQTVQLSLKPMMDATQREKADRLWAMTQQYIVMFIGSNEVKSGVWIAGHIKKAIEEREPENVLQFVADNASANTLVGKLVRDTCPHVIFGGCVAHGLDLLMEDIGKLDWVKSVVTECKTFIQFVKNHHMSHTMFLDHFSNGVTLLKPAATRFGTNCIMLDRAYTLKGPLSWMVISDRWRNWVSDSSRPANVREGAEHLKKMVLDDEFWDKVHDIVFMMERIFILLRQVDSHKDFMGMIYWESWETQDALKYLYTASMLKSNILMAASCGWTNCIHTTAMLLNPAYLWDEDRQEVSHHNFIMEDFHEYVKLFATGVLKITGEDLRQYLHSVDRELDGIACMDTSIWMQEHREKAMSEECRNAPMLWWAQAGRNAPLLRVIAMNILGLTSNPRDAWIPDEVLEASGLEIGLSTVENVVY</sequence>
<reference evidence="3 4" key="1">
    <citation type="submission" date="2024-09" db="EMBL/GenBank/DDBJ databases">
        <title>Chromosome-scale assembly of Riccia sorocarpa.</title>
        <authorList>
            <person name="Paukszto L."/>
        </authorList>
    </citation>
    <scope>NUCLEOTIDE SEQUENCE [LARGE SCALE GENOMIC DNA]</scope>
    <source>
        <strain evidence="3">LP-2024</strain>
        <tissue evidence="3">Aerial parts of the thallus</tissue>
    </source>
</reference>
<evidence type="ECO:0000259" key="2">
    <source>
        <dbReference type="Pfam" id="PF04937"/>
    </source>
</evidence>
<evidence type="ECO:0000256" key="1">
    <source>
        <dbReference type="SAM" id="MobiDB-lite"/>
    </source>
</evidence>
<dbReference type="InterPro" id="IPR012337">
    <property type="entry name" value="RNaseH-like_sf"/>
</dbReference>
<dbReference type="PANTHER" id="PTHR32166:SF123">
    <property type="entry name" value="BED-TYPE DOMAIN-CONTAINING PROTEIN"/>
    <property type="match status" value="1"/>
</dbReference>
<feature type="region of interest" description="Disordered" evidence="1">
    <location>
        <begin position="96"/>
        <end position="125"/>
    </location>
</feature>
<dbReference type="EMBL" id="JBJQOH010000003">
    <property type="protein sequence ID" value="KAL3694359.1"/>
    <property type="molecule type" value="Genomic_DNA"/>
</dbReference>
<evidence type="ECO:0000313" key="3">
    <source>
        <dbReference type="EMBL" id="KAL3694359.1"/>
    </source>
</evidence>
<feature type="compositionally biased region" description="Low complexity" evidence="1">
    <location>
        <begin position="97"/>
        <end position="114"/>
    </location>
</feature>
<feature type="domain" description="DUF659" evidence="2">
    <location>
        <begin position="165"/>
        <end position="247"/>
    </location>
</feature>
<dbReference type="InterPro" id="IPR007021">
    <property type="entry name" value="DUF659"/>
</dbReference>
<dbReference type="AlphaFoldDB" id="A0ABD3HUF1"/>
<protein>
    <recommendedName>
        <fullName evidence="2">DUF659 domain-containing protein</fullName>
    </recommendedName>
</protein>
<proteinExistence type="predicted"/>
<keyword evidence="4" id="KW-1185">Reference proteome</keyword>
<name>A0ABD3HUF1_9MARC</name>
<gene>
    <name evidence="3" type="ORF">R1sor_008010</name>
</gene>
<evidence type="ECO:0000313" key="4">
    <source>
        <dbReference type="Proteomes" id="UP001633002"/>
    </source>
</evidence>
<dbReference type="SUPFAM" id="SSF53098">
    <property type="entry name" value="Ribonuclease H-like"/>
    <property type="match status" value="1"/>
</dbReference>
<dbReference type="PANTHER" id="PTHR32166">
    <property type="entry name" value="OSJNBA0013A04.12 PROTEIN"/>
    <property type="match status" value="1"/>
</dbReference>
<dbReference type="Pfam" id="PF04937">
    <property type="entry name" value="DUF659"/>
    <property type="match status" value="1"/>
</dbReference>
<dbReference type="Proteomes" id="UP001633002">
    <property type="component" value="Unassembled WGS sequence"/>
</dbReference>
<feature type="region of interest" description="Disordered" evidence="1">
    <location>
        <begin position="39"/>
        <end position="58"/>
    </location>
</feature>
<comment type="caution">
    <text evidence="3">The sequence shown here is derived from an EMBL/GenBank/DDBJ whole genome shotgun (WGS) entry which is preliminary data.</text>
</comment>
<organism evidence="3 4">
    <name type="scientific">Riccia sorocarpa</name>
    <dbReference type="NCBI Taxonomy" id="122646"/>
    <lineage>
        <taxon>Eukaryota</taxon>
        <taxon>Viridiplantae</taxon>
        <taxon>Streptophyta</taxon>
        <taxon>Embryophyta</taxon>
        <taxon>Marchantiophyta</taxon>
        <taxon>Marchantiopsida</taxon>
        <taxon>Marchantiidae</taxon>
        <taxon>Marchantiales</taxon>
        <taxon>Ricciaceae</taxon>
        <taxon>Riccia</taxon>
    </lineage>
</organism>
<accession>A0ABD3HUF1</accession>